<evidence type="ECO:0008006" key="9">
    <source>
        <dbReference type="Google" id="ProtNLM"/>
    </source>
</evidence>
<feature type="transmembrane region" description="Helical" evidence="6">
    <location>
        <begin position="201"/>
        <end position="219"/>
    </location>
</feature>
<evidence type="ECO:0000256" key="5">
    <source>
        <dbReference type="ARBA" id="ARBA00023136"/>
    </source>
</evidence>
<gene>
    <name evidence="7" type="ORF">COU16_00980</name>
</gene>
<reference evidence="8" key="1">
    <citation type="submission" date="2017-09" db="EMBL/GenBank/DDBJ databases">
        <title>Depth-based differentiation of microbial function through sediment-hosted aquifers and enrichment of novel symbionts in the deep terrestrial subsurface.</title>
        <authorList>
            <person name="Probst A.J."/>
            <person name="Ladd B."/>
            <person name="Jarett J.K."/>
            <person name="Geller-Mcgrath D.E."/>
            <person name="Sieber C.M.K."/>
            <person name="Emerson J.B."/>
            <person name="Anantharaman K."/>
            <person name="Thomas B.C."/>
            <person name="Malmstrom R."/>
            <person name="Stieglmeier M."/>
            <person name="Klingl A."/>
            <person name="Woyke T."/>
            <person name="Ryan C.M."/>
            <person name="Banfield J.F."/>
        </authorList>
    </citation>
    <scope>NUCLEOTIDE SEQUENCE [LARGE SCALE GENOMIC DNA]</scope>
</reference>
<dbReference type="AlphaFoldDB" id="A0A2H0UE95"/>
<evidence type="ECO:0000256" key="2">
    <source>
        <dbReference type="ARBA" id="ARBA00022679"/>
    </source>
</evidence>
<keyword evidence="3 6" id="KW-0812">Transmembrane</keyword>
<dbReference type="GO" id="GO:0016780">
    <property type="term" value="F:phosphotransferase activity, for other substituted phosphate groups"/>
    <property type="evidence" value="ECO:0007669"/>
    <property type="project" value="InterPro"/>
</dbReference>
<feature type="transmembrane region" description="Helical" evidence="6">
    <location>
        <begin position="137"/>
        <end position="156"/>
    </location>
</feature>
<evidence type="ECO:0000256" key="4">
    <source>
        <dbReference type="ARBA" id="ARBA00022989"/>
    </source>
</evidence>
<dbReference type="GO" id="GO:0044038">
    <property type="term" value="P:cell wall macromolecule biosynthetic process"/>
    <property type="evidence" value="ECO:0007669"/>
    <property type="project" value="TreeGrafter"/>
</dbReference>
<organism evidence="7 8">
    <name type="scientific">Candidatus Kaiserbacteria bacterium CG10_big_fil_rev_8_21_14_0_10_47_16</name>
    <dbReference type="NCBI Taxonomy" id="1974608"/>
    <lineage>
        <taxon>Bacteria</taxon>
        <taxon>Candidatus Kaiseribacteriota</taxon>
    </lineage>
</organism>
<sequence length="352" mass="38509">MEATIIKIFIPTAIAFVSGILITPLVAHYLYKYKVWKKEGGKAALDGTVAAVFNQLHKEKETKTPRMGGIVIWGSVLITVALLFLAKVFFPDSTIGSLAFFSRSQTWIPLATLVIGALVGFINDYYDVTQSGKGIRLRTRILFVSILSGLIAWWFYTKLGVDSISIPFDGTLFLGPFIILFFILMTNAIYASGVIDGIDGLSGGIFASIFSAYAGVAFFQQQYDLAALSATIAGSTLAFLWFNIPPARFWMTETGTMALTLALSVIIFMTDTLGDGNGISLFFIIGLPLIATVLSNILQVASKRFFGKKFFRIAPLHHHFEAIGWPSYKVTMRYWIISLMCAVVGLAIAAVA</sequence>
<protein>
    <recommendedName>
        <fullName evidence="9">Phospho-N-acetylmuramoyl-pentapeptide-transferase</fullName>
    </recommendedName>
</protein>
<keyword evidence="2" id="KW-0808">Transferase</keyword>
<feature type="transmembrane region" description="Helical" evidence="6">
    <location>
        <begin position="168"/>
        <end position="189"/>
    </location>
</feature>
<name>A0A2H0UE95_9BACT</name>
<dbReference type="PANTHER" id="PTHR22926">
    <property type="entry name" value="PHOSPHO-N-ACETYLMURAMOYL-PENTAPEPTIDE-TRANSFERASE"/>
    <property type="match status" value="1"/>
</dbReference>
<comment type="subcellular location">
    <subcellularLocation>
        <location evidence="1">Membrane</location>
        <topology evidence="1">Multi-pass membrane protein</topology>
    </subcellularLocation>
</comment>
<feature type="transmembrane region" description="Helical" evidence="6">
    <location>
        <begin position="67"/>
        <end position="86"/>
    </location>
</feature>
<feature type="transmembrane region" description="Helical" evidence="6">
    <location>
        <begin position="334"/>
        <end position="351"/>
    </location>
</feature>
<accession>A0A2H0UE95</accession>
<dbReference type="Proteomes" id="UP000229344">
    <property type="component" value="Unassembled WGS sequence"/>
</dbReference>
<dbReference type="Pfam" id="PF00953">
    <property type="entry name" value="Glycos_transf_4"/>
    <property type="match status" value="1"/>
</dbReference>
<dbReference type="GO" id="GO:0005886">
    <property type="term" value="C:plasma membrane"/>
    <property type="evidence" value="ECO:0007669"/>
    <property type="project" value="TreeGrafter"/>
</dbReference>
<feature type="transmembrane region" description="Helical" evidence="6">
    <location>
        <begin position="106"/>
        <end position="125"/>
    </location>
</feature>
<comment type="caution">
    <text evidence="7">The sequence shown here is derived from an EMBL/GenBank/DDBJ whole genome shotgun (WGS) entry which is preliminary data.</text>
</comment>
<dbReference type="GO" id="GO:0071555">
    <property type="term" value="P:cell wall organization"/>
    <property type="evidence" value="ECO:0007669"/>
    <property type="project" value="TreeGrafter"/>
</dbReference>
<dbReference type="EMBL" id="PFBI01000004">
    <property type="protein sequence ID" value="PIR84744.1"/>
    <property type="molecule type" value="Genomic_DNA"/>
</dbReference>
<keyword evidence="5 6" id="KW-0472">Membrane</keyword>
<keyword evidence="4 6" id="KW-1133">Transmembrane helix</keyword>
<feature type="transmembrane region" description="Helical" evidence="6">
    <location>
        <begin position="225"/>
        <end position="242"/>
    </location>
</feature>
<evidence type="ECO:0000256" key="6">
    <source>
        <dbReference type="SAM" id="Phobius"/>
    </source>
</evidence>
<feature type="transmembrane region" description="Helical" evidence="6">
    <location>
        <begin position="6"/>
        <end position="31"/>
    </location>
</feature>
<evidence type="ECO:0000313" key="7">
    <source>
        <dbReference type="EMBL" id="PIR84744.1"/>
    </source>
</evidence>
<evidence type="ECO:0000256" key="3">
    <source>
        <dbReference type="ARBA" id="ARBA00022692"/>
    </source>
</evidence>
<dbReference type="PANTHER" id="PTHR22926:SF5">
    <property type="entry name" value="PHOSPHO-N-ACETYLMURAMOYL-PENTAPEPTIDE-TRANSFERASE HOMOLOG"/>
    <property type="match status" value="1"/>
</dbReference>
<feature type="transmembrane region" description="Helical" evidence="6">
    <location>
        <begin position="281"/>
        <end position="302"/>
    </location>
</feature>
<proteinExistence type="predicted"/>
<feature type="transmembrane region" description="Helical" evidence="6">
    <location>
        <begin position="249"/>
        <end position="269"/>
    </location>
</feature>
<evidence type="ECO:0000256" key="1">
    <source>
        <dbReference type="ARBA" id="ARBA00004141"/>
    </source>
</evidence>
<dbReference type="InterPro" id="IPR000715">
    <property type="entry name" value="Glycosyl_transferase_4"/>
</dbReference>
<evidence type="ECO:0000313" key="8">
    <source>
        <dbReference type="Proteomes" id="UP000229344"/>
    </source>
</evidence>